<comment type="subunit">
    <text evidence="2">Homohexamer.</text>
</comment>
<evidence type="ECO:0000256" key="4">
    <source>
        <dbReference type="ARBA" id="ARBA00022723"/>
    </source>
</evidence>
<accession>A0A9D9HAH7</accession>
<dbReference type="Pfam" id="PF01784">
    <property type="entry name" value="DUF34_NIF3"/>
    <property type="match status" value="1"/>
</dbReference>
<keyword evidence="4 5" id="KW-0479">Metal-binding</keyword>
<reference evidence="6" key="1">
    <citation type="submission" date="2020-10" db="EMBL/GenBank/DDBJ databases">
        <authorList>
            <person name="Gilroy R."/>
        </authorList>
    </citation>
    <scope>NUCLEOTIDE SEQUENCE</scope>
    <source>
        <strain evidence="6">11167</strain>
    </source>
</reference>
<reference evidence="6" key="2">
    <citation type="journal article" date="2021" name="PeerJ">
        <title>Extensive microbial diversity within the chicken gut microbiome revealed by metagenomics and culture.</title>
        <authorList>
            <person name="Gilroy R."/>
            <person name="Ravi A."/>
            <person name="Getino M."/>
            <person name="Pursley I."/>
            <person name="Horton D.L."/>
            <person name="Alikhan N.F."/>
            <person name="Baker D."/>
            <person name="Gharbi K."/>
            <person name="Hall N."/>
            <person name="Watson M."/>
            <person name="Adriaenssens E.M."/>
            <person name="Foster-Nyarko E."/>
            <person name="Jarju S."/>
            <person name="Secka A."/>
            <person name="Antonio M."/>
            <person name="Oren A."/>
            <person name="Chaudhuri R.R."/>
            <person name="La Ragione R."/>
            <person name="Hildebrand F."/>
            <person name="Pallen M.J."/>
        </authorList>
    </citation>
    <scope>NUCLEOTIDE SEQUENCE</scope>
    <source>
        <strain evidence="6">11167</strain>
    </source>
</reference>
<dbReference type="SUPFAM" id="SSF102705">
    <property type="entry name" value="NIF3 (NGG1p interacting factor 3)-like"/>
    <property type="match status" value="1"/>
</dbReference>
<evidence type="ECO:0000256" key="1">
    <source>
        <dbReference type="ARBA" id="ARBA00006964"/>
    </source>
</evidence>
<dbReference type="GO" id="GO:0005737">
    <property type="term" value="C:cytoplasm"/>
    <property type="evidence" value="ECO:0007669"/>
    <property type="project" value="TreeGrafter"/>
</dbReference>
<dbReference type="AlphaFoldDB" id="A0A9D9HAH7"/>
<name>A0A9D9HAH7_9SPIR</name>
<proteinExistence type="inferred from homology"/>
<dbReference type="Gene3D" id="3.40.1390.30">
    <property type="entry name" value="NIF3 (NGG1p interacting factor 3)-like"/>
    <property type="match status" value="2"/>
</dbReference>
<evidence type="ECO:0000256" key="5">
    <source>
        <dbReference type="PIRSR" id="PIRSR602678-1"/>
    </source>
</evidence>
<evidence type="ECO:0000313" key="6">
    <source>
        <dbReference type="EMBL" id="MBO8442367.1"/>
    </source>
</evidence>
<comment type="similarity">
    <text evidence="1">Belongs to the GTP cyclohydrolase I type 2/NIF3 family.</text>
</comment>
<gene>
    <name evidence="6" type="ORF">IAC42_01200</name>
</gene>
<feature type="binding site" evidence="5">
    <location>
        <position position="102"/>
    </location>
    <ligand>
        <name>a divalent metal cation</name>
        <dbReference type="ChEBI" id="CHEBI:60240"/>
        <label>1</label>
    </ligand>
</feature>
<evidence type="ECO:0000256" key="3">
    <source>
        <dbReference type="ARBA" id="ARBA00022112"/>
    </source>
</evidence>
<dbReference type="InterPro" id="IPR002678">
    <property type="entry name" value="DUF34/NIF3"/>
</dbReference>
<evidence type="ECO:0000313" key="7">
    <source>
        <dbReference type="Proteomes" id="UP000823633"/>
    </source>
</evidence>
<dbReference type="InterPro" id="IPR036069">
    <property type="entry name" value="DUF34/NIF3_sf"/>
</dbReference>
<dbReference type="PANTHER" id="PTHR13799">
    <property type="entry name" value="NGG1 INTERACTING FACTOR 3"/>
    <property type="match status" value="1"/>
</dbReference>
<feature type="binding site" evidence="5">
    <location>
        <position position="66"/>
    </location>
    <ligand>
        <name>a divalent metal cation</name>
        <dbReference type="ChEBI" id="CHEBI:60240"/>
        <label>1</label>
    </ligand>
</feature>
<dbReference type="GO" id="GO:0046872">
    <property type="term" value="F:metal ion binding"/>
    <property type="evidence" value="ECO:0007669"/>
    <property type="project" value="UniProtKB-KW"/>
</dbReference>
<dbReference type="Proteomes" id="UP000823633">
    <property type="component" value="Unassembled WGS sequence"/>
</dbReference>
<dbReference type="NCBIfam" id="TIGR00486">
    <property type="entry name" value="YbgI_SA1388"/>
    <property type="match status" value="1"/>
</dbReference>
<sequence length="252" mass="27730">MRLDELDGILRSTLKISDFNDISLNGVQVACCPEREITKVALAVDACQASIDAAVEEGAQLLFVHHGLFWGQPIAVSGIHYKRVKTLLDADVGLYACHLPLDAHPVLGNNAQMCLSLGMKGYDPFGLYHGQYIGFKGELPFEMDCQEIARLLGFSVEWGLRILPFGKEMVRTVGIISGGAADDVHQAMDEGLDCYITGECSHELYHTLLERGMNMVCGGHYQSEVFGVKAVGRFLEKEYGLETVFIDRKTAL</sequence>
<feature type="binding site" evidence="5">
    <location>
        <position position="224"/>
    </location>
    <ligand>
        <name>a divalent metal cation</name>
        <dbReference type="ChEBI" id="CHEBI:60240"/>
        <label>1</label>
    </ligand>
</feature>
<evidence type="ECO:0000256" key="2">
    <source>
        <dbReference type="ARBA" id="ARBA00011643"/>
    </source>
</evidence>
<feature type="binding site" evidence="5">
    <location>
        <position position="65"/>
    </location>
    <ligand>
        <name>a divalent metal cation</name>
        <dbReference type="ChEBI" id="CHEBI:60240"/>
        <label>1</label>
    </ligand>
</feature>
<comment type="caution">
    <text evidence="6">The sequence shown here is derived from an EMBL/GenBank/DDBJ whole genome shotgun (WGS) entry which is preliminary data.</text>
</comment>
<dbReference type="FunFam" id="3.40.1390.30:FF:000001">
    <property type="entry name" value="GTP cyclohydrolase 1 type 2"/>
    <property type="match status" value="1"/>
</dbReference>
<dbReference type="PANTHER" id="PTHR13799:SF14">
    <property type="entry name" value="GTP CYCLOHYDROLASE 1 TYPE 2 HOMOLOG"/>
    <property type="match status" value="1"/>
</dbReference>
<dbReference type="EMBL" id="JADIMU010000009">
    <property type="protein sequence ID" value="MBO8442367.1"/>
    <property type="molecule type" value="Genomic_DNA"/>
</dbReference>
<organism evidence="6 7">
    <name type="scientific">Candidatus Aphodenecus pullistercoris</name>
    <dbReference type="NCBI Taxonomy" id="2840669"/>
    <lineage>
        <taxon>Bacteria</taxon>
        <taxon>Pseudomonadati</taxon>
        <taxon>Spirochaetota</taxon>
        <taxon>Spirochaetia</taxon>
        <taxon>Spirochaetales</taxon>
        <taxon>Candidatus Aphodenecus</taxon>
    </lineage>
</organism>
<feature type="binding site" evidence="5">
    <location>
        <position position="220"/>
    </location>
    <ligand>
        <name>a divalent metal cation</name>
        <dbReference type="ChEBI" id="CHEBI:60240"/>
        <label>1</label>
    </ligand>
</feature>
<protein>
    <recommendedName>
        <fullName evidence="3">GTP cyclohydrolase 1 type 2 homolog</fullName>
    </recommendedName>
</protein>